<gene>
    <name evidence="2" type="ORF">EDD39_1103</name>
</gene>
<name>A0A8G1UFC8_9ACTN</name>
<accession>A0A8G1UFC8</accession>
<protein>
    <submittedName>
        <fullName evidence="2">Uncharacterized protein</fullName>
    </submittedName>
</protein>
<sequence length="152" mass="16106">MAARKPPAKTTAPVPAATPAPESAAPEAEQPAAAPIPAAEASAAAPLEPPPVPPEQPEPRPEGPVPGITLQAPASAADSELVDENGSPLPGDPSELFDLTHPEWTVVFPKVRIYERRTVPGSRRTVTHLLYIPAKSVPRAEFDRLRQARGWE</sequence>
<feature type="compositionally biased region" description="Pro residues" evidence="1">
    <location>
        <begin position="47"/>
        <end position="56"/>
    </location>
</feature>
<comment type="caution">
    <text evidence="2">The sequence shown here is derived from an EMBL/GenBank/DDBJ whole genome shotgun (WGS) entry which is preliminary data.</text>
</comment>
<evidence type="ECO:0000256" key="1">
    <source>
        <dbReference type="SAM" id="MobiDB-lite"/>
    </source>
</evidence>
<dbReference type="EMBL" id="RJVJ01000001">
    <property type="protein sequence ID" value="ROR42968.1"/>
    <property type="molecule type" value="Genomic_DNA"/>
</dbReference>
<reference evidence="2 3" key="1">
    <citation type="submission" date="2018-11" db="EMBL/GenBank/DDBJ databases">
        <title>Sequencing the genomes of 1000 actinobacteria strains.</title>
        <authorList>
            <person name="Klenk H.-P."/>
        </authorList>
    </citation>
    <scope>NUCLEOTIDE SEQUENCE [LARGE SCALE GENOMIC DNA]</scope>
    <source>
        <strain evidence="2 3">DSM 44780</strain>
    </source>
</reference>
<evidence type="ECO:0000313" key="2">
    <source>
        <dbReference type="EMBL" id="ROR42968.1"/>
    </source>
</evidence>
<feature type="compositionally biased region" description="Low complexity" evidence="1">
    <location>
        <begin position="1"/>
        <end position="46"/>
    </location>
</feature>
<feature type="region of interest" description="Disordered" evidence="1">
    <location>
        <begin position="1"/>
        <end position="97"/>
    </location>
</feature>
<proteinExistence type="predicted"/>
<evidence type="ECO:0000313" key="3">
    <source>
        <dbReference type="Proteomes" id="UP000267408"/>
    </source>
</evidence>
<dbReference type="Proteomes" id="UP000267408">
    <property type="component" value="Unassembled WGS sequence"/>
</dbReference>
<organism evidence="2 3">
    <name type="scientific">Kitasatospora cineracea</name>
    <dbReference type="NCBI Taxonomy" id="88074"/>
    <lineage>
        <taxon>Bacteria</taxon>
        <taxon>Bacillati</taxon>
        <taxon>Actinomycetota</taxon>
        <taxon>Actinomycetes</taxon>
        <taxon>Kitasatosporales</taxon>
        <taxon>Streptomycetaceae</taxon>
        <taxon>Kitasatospora</taxon>
    </lineage>
</organism>
<dbReference type="AlphaFoldDB" id="A0A8G1UFC8"/>